<reference evidence="2 3" key="1">
    <citation type="submission" date="2021-07" db="EMBL/GenBank/DDBJ databases">
        <title>The Aristolochia fimbriata genome: insights into angiosperm evolution, floral development and chemical biosynthesis.</title>
        <authorList>
            <person name="Jiao Y."/>
        </authorList>
    </citation>
    <scope>NUCLEOTIDE SEQUENCE [LARGE SCALE GENOMIC DNA]</scope>
    <source>
        <strain evidence="2">IBCAS-2021</strain>
        <tissue evidence="2">Leaf</tissue>
    </source>
</reference>
<dbReference type="Proteomes" id="UP000825729">
    <property type="component" value="Unassembled WGS sequence"/>
</dbReference>
<sequence>MFLPVKDSLMQGPPGRPRSGREWGIQAGGTAGKCWSSTLEESSISEEVVEFASVDLAVTQSKTLRVKTDFLEIQITRIHSC</sequence>
<accession>A0AAV7EHW3</accession>
<evidence type="ECO:0000313" key="3">
    <source>
        <dbReference type="Proteomes" id="UP000825729"/>
    </source>
</evidence>
<protein>
    <submittedName>
        <fullName evidence="2">Uncharacterized protein</fullName>
    </submittedName>
</protein>
<dbReference type="AlphaFoldDB" id="A0AAV7EHW3"/>
<evidence type="ECO:0000256" key="1">
    <source>
        <dbReference type="SAM" id="MobiDB-lite"/>
    </source>
</evidence>
<evidence type="ECO:0000313" key="2">
    <source>
        <dbReference type="EMBL" id="KAG9448026.1"/>
    </source>
</evidence>
<feature type="region of interest" description="Disordered" evidence="1">
    <location>
        <begin position="1"/>
        <end position="24"/>
    </location>
</feature>
<comment type="caution">
    <text evidence="2">The sequence shown here is derived from an EMBL/GenBank/DDBJ whole genome shotgun (WGS) entry which is preliminary data.</text>
</comment>
<proteinExistence type="predicted"/>
<gene>
    <name evidence="2" type="ORF">H6P81_014154</name>
</gene>
<dbReference type="EMBL" id="JAINDJ010000005">
    <property type="protein sequence ID" value="KAG9448026.1"/>
    <property type="molecule type" value="Genomic_DNA"/>
</dbReference>
<organism evidence="2 3">
    <name type="scientific">Aristolochia fimbriata</name>
    <name type="common">White veined hardy Dutchman's pipe vine</name>
    <dbReference type="NCBI Taxonomy" id="158543"/>
    <lineage>
        <taxon>Eukaryota</taxon>
        <taxon>Viridiplantae</taxon>
        <taxon>Streptophyta</taxon>
        <taxon>Embryophyta</taxon>
        <taxon>Tracheophyta</taxon>
        <taxon>Spermatophyta</taxon>
        <taxon>Magnoliopsida</taxon>
        <taxon>Magnoliidae</taxon>
        <taxon>Piperales</taxon>
        <taxon>Aristolochiaceae</taxon>
        <taxon>Aristolochia</taxon>
    </lineage>
</organism>
<keyword evidence="3" id="KW-1185">Reference proteome</keyword>
<name>A0AAV7EHW3_ARIFI</name>